<dbReference type="Proteomes" id="UP001442841">
    <property type="component" value="Chromosome"/>
</dbReference>
<gene>
    <name evidence="1" type="ORF">AADG42_07755</name>
</gene>
<keyword evidence="2" id="KW-1185">Reference proteome</keyword>
<dbReference type="RefSeq" id="WP_425308640.1">
    <property type="nucleotide sequence ID" value="NZ_CP154795.1"/>
</dbReference>
<organism evidence="1 2">
    <name type="scientific">Ammonicoccus fulvus</name>
    <dbReference type="NCBI Taxonomy" id="3138240"/>
    <lineage>
        <taxon>Bacteria</taxon>
        <taxon>Bacillati</taxon>
        <taxon>Actinomycetota</taxon>
        <taxon>Actinomycetes</taxon>
        <taxon>Propionibacteriales</taxon>
        <taxon>Propionibacteriaceae</taxon>
        <taxon>Ammonicoccus</taxon>
    </lineage>
</organism>
<dbReference type="Gene3D" id="3.10.180.10">
    <property type="entry name" value="2,3-Dihydroxybiphenyl 1,2-Dioxygenase, domain 1"/>
    <property type="match status" value="1"/>
</dbReference>
<reference evidence="1 2" key="1">
    <citation type="submission" date="2024-04" db="EMBL/GenBank/DDBJ databases">
        <title>Isolation of an actinomycete strain from pig manure.</title>
        <authorList>
            <person name="Gong T."/>
            <person name="Yu Z."/>
            <person name="An M."/>
            <person name="Wei C."/>
            <person name="Yang W."/>
            <person name="Liu L."/>
        </authorList>
    </citation>
    <scope>NUCLEOTIDE SEQUENCE [LARGE SCALE GENOMIC DNA]</scope>
    <source>
        <strain evidence="1 2">ZF39</strain>
    </source>
</reference>
<protein>
    <submittedName>
        <fullName evidence="1">VOC family protein</fullName>
    </submittedName>
</protein>
<name>A0ABZ3FPU6_9ACTN</name>
<evidence type="ECO:0000313" key="2">
    <source>
        <dbReference type="Proteomes" id="UP001442841"/>
    </source>
</evidence>
<dbReference type="EMBL" id="CP154795">
    <property type="protein sequence ID" value="XAN07190.1"/>
    <property type="molecule type" value="Genomic_DNA"/>
</dbReference>
<accession>A0ABZ3FPU6</accession>
<sequence length="249" mass="27055">MTTTMQDELTFTVCLYRGTNDVDSMVAFLQTLGMGPVLYNEHDPELTYVYGKGGVIALYENPDRGRPGRAELSFCTNDYEAASEMFESYDLNIVKAEADAVPGVTVTDTNGQAIWVGQAVLDRTEAEKAANQVEILALRHSLSVAGDSEFFEVLGFDKQQDGQVNWRVLNSDDPSGIIGLAEGNLPSCDDGQAEVQIGFVTTEDLDQVAARMRDAGYFTGDVILEADTPFFTVTDPDGVTAGVFAKHRP</sequence>
<proteinExistence type="predicted"/>
<evidence type="ECO:0000313" key="1">
    <source>
        <dbReference type="EMBL" id="XAN07190.1"/>
    </source>
</evidence>
<dbReference type="CDD" id="cd06587">
    <property type="entry name" value="VOC"/>
    <property type="match status" value="2"/>
</dbReference>
<dbReference type="InterPro" id="IPR029068">
    <property type="entry name" value="Glyas_Bleomycin-R_OHBP_Dase"/>
</dbReference>
<dbReference type="SUPFAM" id="SSF54593">
    <property type="entry name" value="Glyoxalase/Bleomycin resistance protein/Dihydroxybiphenyl dioxygenase"/>
    <property type="match status" value="2"/>
</dbReference>